<evidence type="ECO:0000313" key="2">
    <source>
        <dbReference type="EMBL" id="KAK7047047.1"/>
    </source>
</evidence>
<accession>A0AAW0D6U2</accession>
<feature type="compositionally biased region" description="Polar residues" evidence="1">
    <location>
        <begin position="74"/>
        <end position="90"/>
    </location>
</feature>
<feature type="region of interest" description="Disordered" evidence="1">
    <location>
        <begin position="65"/>
        <end position="96"/>
    </location>
</feature>
<keyword evidence="3" id="KW-1185">Reference proteome</keyword>
<comment type="caution">
    <text evidence="2">The sequence shown here is derived from an EMBL/GenBank/DDBJ whole genome shotgun (WGS) entry which is preliminary data.</text>
</comment>
<name>A0AAW0D6U2_9AGAR</name>
<proteinExistence type="predicted"/>
<dbReference type="EMBL" id="JAWWNJ010000010">
    <property type="protein sequence ID" value="KAK7047047.1"/>
    <property type="molecule type" value="Genomic_DNA"/>
</dbReference>
<evidence type="ECO:0000313" key="3">
    <source>
        <dbReference type="Proteomes" id="UP001362999"/>
    </source>
</evidence>
<gene>
    <name evidence="2" type="ORF">R3P38DRAFT_2765928</name>
</gene>
<protein>
    <submittedName>
        <fullName evidence="2">Uncharacterized protein</fullName>
    </submittedName>
</protein>
<evidence type="ECO:0000256" key="1">
    <source>
        <dbReference type="SAM" id="MobiDB-lite"/>
    </source>
</evidence>
<organism evidence="2 3">
    <name type="scientific">Favolaschia claudopus</name>
    <dbReference type="NCBI Taxonomy" id="2862362"/>
    <lineage>
        <taxon>Eukaryota</taxon>
        <taxon>Fungi</taxon>
        <taxon>Dikarya</taxon>
        <taxon>Basidiomycota</taxon>
        <taxon>Agaricomycotina</taxon>
        <taxon>Agaricomycetes</taxon>
        <taxon>Agaricomycetidae</taxon>
        <taxon>Agaricales</taxon>
        <taxon>Marasmiineae</taxon>
        <taxon>Mycenaceae</taxon>
        <taxon>Favolaschia</taxon>
    </lineage>
</organism>
<sequence>MLGGIVRAWGRERGEGSRDVSGVGYGYGYGLFFAGAGYGRLGRNHHERRGVAREDDVGVCRTQGGMSGGVELASRSSIPPASVSARSTPNRPDGKDLTAKGFAKCVGGLQGAKVQTGDNVERREDAVPVHYIQLSMRAHRRRCGDATERVDLKHLLLILGWKAVHEGGSESISLQSSGNEVG</sequence>
<dbReference type="AlphaFoldDB" id="A0AAW0D6U2"/>
<dbReference type="Proteomes" id="UP001362999">
    <property type="component" value="Unassembled WGS sequence"/>
</dbReference>
<reference evidence="2 3" key="1">
    <citation type="journal article" date="2024" name="J Genomics">
        <title>Draft genome sequencing and assembly of Favolaschia claudopus CIRM-BRFM 2984 isolated from oak limbs.</title>
        <authorList>
            <person name="Navarro D."/>
            <person name="Drula E."/>
            <person name="Chaduli D."/>
            <person name="Cazenave R."/>
            <person name="Ahrendt S."/>
            <person name="Wang J."/>
            <person name="Lipzen A."/>
            <person name="Daum C."/>
            <person name="Barry K."/>
            <person name="Grigoriev I.V."/>
            <person name="Favel A."/>
            <person name="Rosso M.N."/>
            <person name="Martin F."/>
        </authorList>
    </citation>
    <scope>NUCLEOTIDE SEQUENCE [LARGE SCALE GENOMIC DNA]</scope>
    <source>
        <strain evidence="2 3">CIRM-BRFM 2984</strain>
    </source>
</reference>